<dbReference type="SUPFAM" id="SSF56801">
    <property type="entry name" value="Acetyl-CoA synthetase-like"/>
    <property type="match status" value="1"/>
</dbReference>
<dbReference type="InterPro" id="IPR020845">
    <property type="entry name" value="AMP-binding_CS"/>
</dbReference>
<dbReference type="Gene3D" id="3.30.300.30">
    <property type="match status" value="1"/>
</dbReference>
<feature type="domain" description="Acetyl-coenzyme A synthetase N-terminal" evidence="5">
    <location>
        <begin position="19"/>
        <end position="73"/>
    </location>
</feature>
<feature type="region of interest" description="Disordered" evidence="2">
    <location>
        <begin position="1"/>
        <end position="21"/>
    </location>
</feature>
<dbReference type="InterPro" id="IPR000873">
    <property type="entry name" value="AMP-dep_synth/lig_dom"/>
</dbReference>
<name>A0A8J3PQP9_9ACTN</name>
<keyword evidence="7" id="KW-1185">Reference proteome</keyword>
<dbReference type="Pfam" id="PF00501">
    <property type="entry name" value="AMP-binding"/>
    <property type="match status" value="1"/>
</dbReference>
<dbReference type="EMBL" id="BONU01000051">
    <property type="protein sequence ID" value="GIG76331.1"/>
    <property type="molecule type" value="Genomic_DNA"/>
</dbReference>
<comment type="caution">
    <text evidence="6">The sequence shown here is derived from an EMBL/GenBank/DDBJ whole genome shotgun (WGS) entry which is preliminary data.</text>
</comment>
<accession>A0A8J3PQP9</accession>
<evidence type="ECO:0000256" key="2">
    <source>
        <dbReference type="SAM" id="MobiDB-lite"/>
    </source>
</evidence>
<dbReference type="Gene3D" id="3.40.50.12780">
    <property type="entry name" value="N-terminal domain of ligase-like"/>
    <property type="match status" value="1"/>
</dbReference>
<dbReference type="Proteomes" id="UP000653674">
    <property type="component" value="Unassembled WGS sequence"/>
</dbReference>
<gene>
    <name evidence="6" type="ORF">Pfl04_47350</name>
</gene>
<dbReference type="PANTHER" id="PTHR43347:SF3">
    <property type="entry name" value="ACYL-COA SYNTHETASE SHORT-CHAIN FAMILY MEMBER 3, MITOCHONDRIAL"/>
    <property type="match status" value="1"/>
</dbReference>
<proteinExistence type="inferred from homology"/>
<sequence length="642" mass="68508">MNGTSSTGSTRNGTSSTNYRETYERSITDPAGFWGEAAKGLDWFSPPGRVLDRDREPFYRWFPDGVLNVCHNALDRHVEAGAGDRAALIYDSPVTGSVRTYTYRELRDEVARFAGALKNLGVECGDRVVVYMPMVPEAAIAMLACARLGAVHSVVFGGFAAHELAVRIDDAKPAVVVAASCGIEVSRVVPYKPLLDAAIEESAHKPRHCVIFQRPQCPADLVEGRDLTWDDAVAGAEPAECVPVAATDPLYILYTSGTTGRPKGVVRDSGGYAVALHWSMSNIFDTGPGEVMFTASDVGWVVGHSYIVYAPLLAGATTVLYEGKPVGTPDAGAFWRVAAQHRVRTLFTAPTAFRAIKKEDPQGTRIADHDLSNLRHLFLAGERLDPETYAWAGERLGVPVIDNWWQTETGWPIAANPRGLEPLPTKPGSPSVPVPGFDVRVVDSAGNDVPAGADGAIVIRLPLPPGCLPTLWGDDERFVASYLSAFPGHYLTGDGGRFDADGYLYVMGRTDDIINVAGHRLSTGAMEEVLAAHPAVAECAVIGVADGLKGQVPRGFVVLKAGIDAVPDTVAAELVAMVRDRIGPVAALRQVDVVPALPKTRSGKILRRTMRGIADGAAEPVPSTIDDPAVLDALRPVLRPGS</sequence>
<feature type="domain" description="AMP-dependent synthetase/ligase" evidence="3">
    <location>
        <begin position="80"/>
        <end position="461"/>
    </location>
</feature>
<dbReference type="NCBIfam" id="NF001208">
    <property type="entry name" value="PRK00174.1"/>
    <property type="match status" value="1"/>
</dbReference>
<dbReference type="InterPro" id="IPR025110">
    <property type="entry name" value="AMP-bd_C"/>
</dbReference>
<dbReference type="FunFam" id="3.40.50.12780:FF:000011">
    <property type="entry name" value="Acetyl-coenzyme A synthetase 2-like, mitochondrial"/>
    <property type="match status" value="1"/>
</dbReference>
<evidence type="ECO:0000256" key="1">
    <source>
        <dbReference type="ARBA" id="ARBA00006432"/>
    </source>
</evidence>
<dbReference type="GO" id="GO:0050218">
    <property type="term" value="F:propionate-CoA ligase activity"/>
    <property type="evidence" value="ECO:0007669"/>
    <property type="project" value="TreeGrafter"/>
</dbReference>
<organism evidence="6 7">
    <name type="scientific">Planosporangium flavigriseum</name>
    <dbReference type="NCBI Taxonomy" id="373681"/>
    <lineage>
        <taxon>Bacteria</taxon>
        <taxon>Bacillati</taxon>
        <taxon>Actinomycetota</taxon>
        <taxon>Actinomycetes</taxon>
        <taxon>Micromonosporales</taxon>
        <taxon>Micromonosporaceae</taxon>
        <taxon>Planosporangium</taxon>
    </lineage>
</organism>
<comment type="similarity">
    <text evidence="1">Belongs to the ATP-dependent AMP-binding enzyme family.</text>
</comment>
<evidence type="ECO:0000313" key="7">
    <source>
        <dbReference type="Proteomes" id="UP000653674"/>
    </source>
</evidence>
<dbReference type="Pfam" id="PF16177">
    <property type="entry name" value="ACAS_N"/>
    <property type="match status" value="1"/>
</dbReference>
<evidence type="ECO:0000259" key="4">
    <source>
        <dbReference type="Pfam" id="PF13193"/>
    </source>
</evidence>
<dbReference type="InterPro" id="IPR042099">
    <property type="entry name" value="ANL_N_sf"/>
</dbReference>
<feature type="domain" description="AMP-binding enzyme C-terminal" evidence="4">
    <location>
        <begin position="526"/>
        <end position="604"/>
    </location>
</feature>
<dbReference type="InterPro" id="IPR032387">
    <property type="entry name" value="ACAS_N"/>
</dbReference>
<reference evidence="6" key="1">
    <citation type="submission" date="2021-01" db="EMBL/GenBank/DDBJ databases">
        <title>Whole genome shotgun sequence of Planosporangium flavigriseum NBRC 105377.</title>
        <authorList>
            <person name="Komaki H."/>
            <person name="Tamura T."/>
        </authorList>
    </citation>
    <scope>NUCLEOTIDE SEQUENCE</scope>
    <source>
        <strain evidence="6">NBRC 105377</strain>
    </source>
</reference>
<evidence type="ECO:0000313" key="6">
    <source>
        <dbReference type="EMBL" id="GIG76331.1"/>
    </source>
</evidence>
<protein>
    <submittedName>
        <fullName evidence="6">Propionyl-CoA synthetase</fullName>
    </submittedName>
</protein>
<dbReference type="CDD" id="cd05967">
    <property type="entry name" value="PrpE"/>
    <property type="match status" value="1"/>
</dbReference>
<evidence type="ECO:0000259" key="5">
    <source>
        <dbReference type="Pfam" id="PF16177"/>
    </source>
</evidence>
<dbReference type="InterPro" id="IPR045851">
    <property type="entry name" value="AMP-bd_C_sf"/>
</dbReference>
<dbReference type="PANTHER" id="PTHR43347">
    <property type="entry name" value="ACYL-COA SYNTHETASE"/>
    <property type="match status" value="1"/>
</dbReference>
<feature type="compositionally biased region" description="Low complexity" evidence="2">
    <location>
        <begin position="1"/>
        <end position="18"/>
    </location>
</feature>
<dbReference type="PROSITE" id="PS00455">
    <property type="entry name" value="AMP_BINDING"/>
    <property type="match status" value="1"/>
</dbReference>
<dbReference type="RefSeq" id="WP_168079996.1">
    <property type="nucleotide sequence ID" value="NZ_BAAAQJ010000046.1"/>
</dbReference>
<evidence type="ECO:0000259" key="3">
    <source>
        <dbReference type="Pfam" id="PF00501"/>
    </source>
</evidence>
<dbReference type="Pfam" id="PF13193">
    <property type="entry name" value="AMP-binding_C"/>
    <property type="match status" value="1"/>
</dbReference>
<dbReference type="AlphaFoldDB" id="A0A8J3PQP9"/>
<dbReference type="GO" id="GO:0070013">
    <property type="term" value="C:intracellular organelle lumen"/>
    <property type="evidence" value="ECO:0007669"/>
    <property type="project" value="UniProtKB-ARBA"/>
</dbReference>